<gene>
    <name evidence="3" type="ORF">CUS_7392</name>
</gene>
<accession>E9S816</accession>
<keyword evidence="4" id="KW-1185">Reference proteome</keyword>
<comment type="caution">
    <text evidence="3">The sequence shown here is derived from an EMBL/GenBank/DDBJ whole genome shotgun (WGS) entry which is preliminary data.</text>
</comment>
<feature type="transmembrane region" description="Helical" evidence="2">
    <location>
        <begin position="43"/>
        <end position="62"/>
    </location>
</feature>
<dbReference type="RefSeq" id="WP_002847110.1">
    <property type="nucleotide sequence ID" value="NZ_ADKM02000018.1"/>
</dbReference>
<feature type="compositionally biased region" description="Polar residues" evidence="1">
    <location>
        <begin position="236"/>
        <end position="245"/>
    </location>
</feature>
<sequence length="283" mass="31114">MENEFNRLKAEADKFPMPEECEENDRAVRFLALETGVGHFDNLNLLIMSALFIFVSVAFLAVNSGKIINNDEELTLNRKSFLSGEFTQKLEERYLRDLPIPEEMKTAREYAALLYGIGNKVTEKNSGNYNTRSDSQPDYEHNAFESDDDDNGVSENKVTTKAAKTDKNGNTVTEPEEAETAPGGGTTAVSRPSSTVSTFSYTTEPEEENTVTLNNDAPSVTTTTTVISKRTVTTSESTDYTETQPTESDITDSSVSDTDPPDTETSETEPVITEPPVTDVPAE</sequence>
<dbReference type="AlphaFoldDB" id="E9S816"/>
<keyword evidence="2" id="KW-0472">Membrane</keyword>
<feature type="compositionally biased region" description="Low complexity" evidence="1">
    <location>
        <begin position="219"/>
        <end position="235"/>
    </location>
</feature>
<protein>
    <submittedName>
        <fullName evidence="3">Uncharacterized protein</fullName>
    </submittedName>
</protein>
<keyword evidence="2" id="KW-1133">Transmembrane helix</keyword>
<dbReference type="EMBL" id="ADKM02000018">
    <property type="protein sequence ID" value="EGC04654.1"/>
    <property type="molecule type" value="Genomic_DNA"/>
</dbReference>
<evidence type="ECO:0000313" key="4">
    <source>
        <dbReference type="Proteomes" id="UP000004259"/>
    </source>
</evidence>
<proteinExistence type="predicted"/>
<dbReference type="eggNOG" id="ENOG503248A">
    <property type="taxonomic scope" value="Bacteria"/>
</dbReference>
<name>E9S816_RUMAL</name>
<feature type="region of interest" description="Disordered" evidence="1">
    <location>
        <begin position="124"/>
        <end position="283"/>
    </location>
</feature>
<dbReference type="OrthoDB" id="1821668at2"/>
<feature type="compositionally biased region" description="Polar residues" evidence="1">
    <location>
        <begin position="124"/>
        <end position="136"/>
    </location>
</feature>
<reference evidence="3 4" key="1">
    <citation type="submission" date="2011-02" db="EMBL/GenBank/DDBJ databases">
        <authorList>
            <person name="Nelson K.E."/>
            <person name="Sutton G."/>
            <person name="Torralba M."/>
            <person name="Durkin S."/>
            <person name="Harkins D."/>
            <person name="Montgomery R."/>
            <person name="Ziemer C."/>
            <person name="Klaassens E."/>
            <person name="Ocuiv P."/>
            <person name="Morrison M."/>
        </authorList>
    </citation>
    <scope>NUCLEOTIDE SEQUENCE [LARGE SCALE GENOMIC DNA]</scope>
    <source>
        <strain evidence="3 4">8</strain>
    </source>
</reference>
<evidence type="ECO:0000256" key="2">
    <source>
        <dbReference type="SAM" id="Phobius"/>
    </source>
</evidence>
<dbReference type="STRING" id="246199.CUS_7392"/>
<evidence type="ECO:0000313" key="3">
    <source>
        <dbReference type="EMBL" id="EGC04654.1"/>
    </source>
</evidence>
<organism evidence="3 4">
    <name type="scientific">Ruminococcus albus 8</name>
    <dbReference type="NCBI Taxonomy" id="246199"/>
    <lineage>
        <taxon>Bacteria</taxon>
        <taxon>Bacillati</taxon>
        <taxon>Bacillota</taxon>
        <taxon>Clostridia</taxon>
        <taxon>Eubacteriales</taxon>
        <taxon>Oscillospiraceae</taxon>
        <taxon>Ruminococcus</taxon>
    </lineage>
</organism>
<feature type="compositionally biased region" description="Polar residues" evidence="1">
    <location>
        <begin position="189"/>
        <end position="203"/>
    </location>
</feature>
<keyword evidence="2" id="KW-0812">Transmembrane</keyword>
<dbReference type="Proteomes" id="UP000004259">
    <property type="component" value="Unassembled WGS sequence"/>
</dbReference>
<evidence type="ECO:0000256" key="1">
    <source>
        <dbReference type="SAM" id="MobiDB-lite"/>
    </source>
</evidence>
<feature type="compositionally biased region" description="Low complexity" evidence="1">
    <location>
        <begin position="246"/>
        <end position="258"/>
    </location>
</feature>